<name>A0A2T0VCW8_9MICO</name>
<keyword evidence="3" id="KW-1185">Reference proteome</keyword>
<evidence type="ECO:0000313" key="2">
    <source>
        <dbReference type="EMBL" id="PRY67974.1"/>
    </source>
</evidence>
<dbReference type="Proteomes" id="UP000237983">
    <property type="component" value="Unassembled WGS sequence"/>
</dbReference>
<reference evidence="2 3" key="1">
    <citation type="submission" date="2018-03" db="EMBL/GenBank/DDBJ databases">
        <title>Genomic Encyclopedia of Type Strains, Phase III (KMG-III): the genomes of soil and plant-associated and newly described type strains.</title>
        <authorList>
            <person name="Whitman W."/>
        </authorList>
    </citation>
    <scope>NUCLEOTIDE SEQUENCE [LARGE SCALE GENOMIC DNA]</scope>
    <source>
        <strain evidence="2 3">CGMCC 1.12484</strain>
    </source>
</reference>
<accession>A0A2T0VCW8</accession>
<keyword evidence="1" id="KW-0812">Transmembrane</keyword>
<evidence type="ECO:0000313" key="3">
    <source>
        <dbReference type="Proteomes" id="UP000237983"/>
    </source>
</evidence>
<gene>
    <name evidence="2" type="ORF">B0I08_105138</name>
</gene>
<keyword evidence="1" id="KW-0472">Membrane</keyword>
<keyword evidence="1" id="KW-1133">Transmembrane helix</keyword>
<proteinExistence type="predicted"/>
<evidence type="ECO:0000256" key="1">
    <source>
        <dbReference type="SAM" id="Phobius"/>
    </source>
</evidence>
<dbReference type="EMBL" id="PVTL01000005">
    <property type="protein sequence ID" value="PRY67974.1"/>
    <property type="molecule type" value="Genomic_DNA"/>
</dbReference>
<sequence length="194" mass="20789">MAGVTRGCAICARLLPRRTYFVDSSLCITLAAPQLPSSPFPRSPAPPFPRVSNAPPRVHVADLSTSPTRLRPPVVMSPTRAVAMNVLVDHILVVGLIAAANNGDAHVGRRALPFCLWQPAGSRVGNVSRGTSRTPHEVLRSVTVLVTVAVAVTVAVTAPRSLAVQMQMSAPMRVVMLMPMPKQLRVRRGRVARN</sequence>
<feature type="transmembrane region" description="Helical" evidence="1">
    <location>
        <begin position="138"/>
        <end position="156"/>
    </location>
</feature>
<dbReference type="AlphaFoldDB" id="A0A2T0VCW8"/>
<organism evidence="2 3">
    <name type="scientific">Glaciihabitans tibetensis</name>
    <dbReference type="NCBI Taxonomy" id="1266600"/>
    <lineage>
        <taxon>Bacteria</taxon>
        <taxon>Bacillati</taxon>
        <taxon>Actinomycetota</taxon>
        <taxon>Actinomycetes</taxon>
        <taxon>Micrococcales</taxon>
        <taxon>Microbacteriaceae</taxon>
        <taxon>Glaciihabitans</taxon>
    </lineage>
</organism>
<protein>
    <submittedName>
        <fullName evidence="2">Uncharacterized protein</fullName>
    </submittedName>
</protein>
<comment type="caution">
    <text evidence="2">The sequence shown here is derived from an EMBL/GenBank/DDBJ whole genome shotgun (WGS) entry which is preliminary data.</text>
</comment>